<evidence type="ECO:0000259" key="3">
    <source>
        <dbReference type="Pfam" id="PF08021"/>
    </source>
</evidence>
<dbReference type="RefSeq" id="WP_308974526.1">
    <property type="nucleotide sequence ID" value="NZ_JAVIDL010000009.1"/>
</dbReference>
<dbReference type="Gene3D" id="3.40.50.80">
    <property type="entry name" value="Nucleotide-binding domain of ferredoxin-NADP reductase (FNR) module"/>
    <property type="match status" value="1"/>
</dbReference>
<dbReference type="SUPFAM" id="SSF63380">
    <property type="entry name" value="Riboflavin synthase domain-like"/>
    <property type="match status" value="1"/>
</dbReference>
<name>A0AAW8J9F0_9GAMM</name>
<sequence length="277" mass="31653">MRQQDTELLQQDDHMNGMQHTVMTITAITQPYDSIVRVYGKIDTKQIAQWCLPNLAIRIDVEQQHNGRPLSRIYTVRHFDPQSQQIEVDIVLHGGQSPAMRWLNTLSVGSIVSLTGPRIHVNPHWESQKTCIILADDTALPAVYAMLKQWPKHVRAEIFVATAEVTLIQEFPILQDVNYHVLLQENSVQSELLIALTQFKASEEITLWAACERQQARQIREYALKQLQLARTDVRVFGYWKAGMSSSVIDEARVKHYTELVAQGQGLEAFDDLDVQI</sequence>
<dbReference type="CDD" id="cd06193">
    <property type="entry name" value="siderophore_interacting"/>
    <property type="match status" value="1"/>
</dbReference>
<dbReference type="InterPro" id="IPR013113">
    <property type="entry name" value="SIP_FAD-bd"/>
</dbReference>
<gene>
    <name evidence="4" type="ORF">RFH47_06290</name>
</gene>
<dbReference type="InterPro" id="IPR017938">
    <property type="entry name" value="Riboflavin_synthase-like_b-brl"/>
</dbReference>
<dbReference type="Pfam" id="PF04954">
    <property type="entry name" value="SIP"/>
    <property type="match status" value="1"/>
</dbReference>
<evidence type="ECO:0000256" key="1">
    <source>
        <dbReference type="ARBA" id="ARBA00035644"/>
    </source>
</evidence>
<feature type="domain" description="SIP-like Rossmann fold" evidence="2">
    <location>
        <begin position="131"/>
        <end position="243"/>
    </location>
</feature>
<feature type="domain" description="Siderophore-interacting FAD-binding" evidence="3">
    <location>
        <begin position="30"/>
        <end position="119"/>
    </location>
</feature>
<comment type="caution">
    <text evidence="4">The sequence shown here is derived from an EMBL/GenBank/DDBJ whole genome shotgun (WGS) entry which is preliminary data.</text>
</comment>
<dbReference type="Pfam" id="PF08021">
    <property type="entry name" value="FAD_binding_9"/>
    <property type="match status" value="1"/>
</dbReference>
<evidence type="ECO:0000259" key="2">
    <source>
        <dbReference type="Pfam" id="PF04954"/>
    </source>
</evidence>
<accession>A0AAW8J9F0</accession>
<dbReference type="PANTHER" id="PTHR30157:SF0">
    <property type="entry name" value="NADPH-DEPENDENT FERRIC-CHELATE REDUCTASE"/>
    <property type="match status" value="1"/>
</dbReference>
<dbReference type="InterPro" id="IPR007037">
    <property type="entry name" value="SIP_rossman_dom"/>
</dbReference>
<comment type="similarity">
    <text evidence="1">Belongs to the SIP oxidoreductase family.</text>
</comment>
<evidence type="ECO:0000313" key="5">
    <source>
        <dbReference type="Proteomes" id="UP001243844"/>
    </source>
</evidence>
<dbReference type="PANTHER" id="PTHR30157">
    <property type="entry name" value="FERRIC REDUCTASE, NADPH-DEPENDENT"/>
    <property type="match status" value="1"/>
</dbReference>
<dbReference type="EMBL" id="JAVIDL010000009">
    <property type="protein sequence ID" value="MDQ8935331.1"/>
    <property type="molecule type" value="Genomic_DNA"/>
</dbReference>
<protein>
    <submittedName>
        <fullName evidence="4">Siderophore-interacting protein</fullName>
    </submittedName>
</protein>
<proteinExistence type="inferred from homology"/>
<organism evidence="4 5">
    <name type="scientific">Acinetobacter rudis</name>
    <dbReference type="NCBI Taxonomy" id="632955"/>
    <lineage>
        <taxon>Bacteria</taxon>
        <taxon>Pseudomonadati</taxon>
        <taxon>Pseudomonadota</taxon>
        <taxon>Gammaproteobacteria</taxon>
        <taxon>Moraxellales</taxon>
        <taxon>Moraxellaceae</taxon>
        <taxon>Acinetobacter</taxon>
    </lineage>
</organism>
<dbReference type="InterPro" id="IPR039261">
    <property type="entry name" value="FNR_nucleotide-bd"/>
</dbReference>
<reference evidence="4" key="1">
    <citation type="submission" date="2023-08" db="EMBL/GenBank/DDBJ databases">
        <title>Emergence of clinically-relevant ST2 carbapenem-resistant Acinetobacter baumannii strains in hospital sewages in Zhejiang, East of China.</title>
        <authorList>
            <person name="Kaichao C."/>
            <person name="Zhang R."/>
        </authorList>
    </citation>
    <scope>NUCLEOTIDE SEQUENCE</scope>
    <source>
        <strain evidence="4">M-RB-37</strain>
    </source>
</reference>
<dbReference type="InterPro" id="IPR039374">
    <property type="entry name" value="SIP_fam"/>
</dbReference>
<dbReference type="Gene3D" id="2.40.30.10">
    <property type="entry name" value="Translation factors"/>
    <property type="match status" value="1"/>
</dbReference>
<dbReference type="AlphaFoldDB" id="A0AAW8J9F0"/>
<dbReference type="Proteomes" id="UP001243844">
    <property type="component" value="Unassembled WGS sequence"/>
</dbReference>
<evidence type="ECO:0000313" key="4">
    <source>
        <dbReference type="EMBL" id="MDQ8935331.1"/>
    </source>
</evidence>